<dbReference type="Proteomes" id="UP000694843">
    <property type="component" value="Unplaced"/>
</dbReference>
<feature type="chain" id="PRO_5034428575" evidence="3">
    <location>
        <begin position="22"/>
        <end position="527"/>
    </location>
</feature>
<keyword evidence="2" id="KW-0812">Transmembrane</keyword>
<dbReference type="SUPFAM" id="SSF50911">
    <property type="entry name" value="Mannose 6-phosphate receptor domain"/>
    <property type="match status" value="2"/>
</dbReference>
<keyword evidence="3" id="KW-0732">Signal</keyword>
<dbReference type="GO" id="GO:0005802">
    <property type="term" value="C:trans-Golgi network"/>
    <property type="evidence" value="ECO:0007669"/>
    <property type="project" value="TreeGrafter"/>
</dbReference>
<dbReference type="SMART" id="SM01404">
    <property type="entry name" value="CIMR"/>
    <property type="match status" value="1"/>
</dbReference>
<dbReference type="OrthoDB" id="4504960at2759"/>
<dbReference type="Gene3D" id="2.70.130.10">
    <property type="entry name" value="Mannose-6-phosphate receptor binding domain"/>
    <property type="match status" value="2"/>
</dbReference>
<dbReference type="KEGG" id="hazt:108680230"/>
<sequence>MRLLLIMNVFLAVNSLRKSYAQEPATKSEDLCNTSEPKCNLVLPWSTDSPMDLSPLISNSPFQFSDFSNNKIVISICRALPSAFCGEQSTTAGACVTMKNNVNVTILAGMSSSDITWNQGKLGIFFDRLPGSNMTTEIIFICNHFETTIGKYKMTSNFLAETIHITWYTNATCLSPTPWMIYKQDAFFNLSSPMEASRLTFLPVPVTNETFIFGLFQAIPPWDGCEDGALACLQLATGGVGRQAGLTLGRVQRGLRVLENNSLEILYVDGDLCPACPELRLSTRILFVCTIGENDPMLTGMSNNSCEMNVEWHTRYACPIQYSSLLNANAVGNDEQTVLNNFTNFTNVHMNPRMIPFENIGINSSRTSFNVQTTRGGNANVSQCPPADFKSTCMKAMIASTISSFFLGALLASCIVFIWYCATKQSPCDVNNRRDRQACTGKPSRRRTSKNCRSSSLSSRSGRSASLGSLSNLSSSFRMQECDVNIEMGLPRGKYECSRAEARAMRLARSSAWNSMPWRRSSDSAKC</sequence>
<dbReference type="AlphaFoldDB" id="A0A8B7PED9"/>
<evidence type="ECO:0000256" key="1">
    <source>
        <dbReference type="SAM" id="MobiDB-lite"/>
    </source>
</evidence>
<dbReference type="PANTHER" id="PTHR15071">
    <property type="entry name" value="MANNOSE-6-PHOSPHATE RECEPTOR FAMILY MEMBER"/>
    <property type="match status" value="1"/>
</dbReference>
<feature type="transmembrane region" description="Helical" evidence="2">
    <location>
        <begin position="396"/>
        <end position="422"/>
    </location>
</feature>
<reference evidence="5" key="1">
    <citation type="submission" date="2025-08" db="UniProtKB">
        <authorList>
            <consortium name="RefSeq"/>
        </authorList>
    </citation>
    <scope>IDENTIFICATION</scope>
    <source>
        <tissue evidence="5">Whole organism</tissue>
    </source>
</reference>
<protein>
    <submittedName>
        <fullName evidence="5">Cation-independent mannose-6-phosphate receptor</fullName>
    </submittedName>
</protein>
<keyword evidence="5" id="KW-0675">Receptor</keyword>
<dbReference type="GeneID" id="108680230"/>
<dbReference type="RefSeq" id="XP_018024504.1">
    <property type="nucleotide sequence ID" value="XM_018169015.2"/>
</dbReference>
<keyword evidence="2" id="KW-1133">Transmembrane helix</keyword>
<evidence type="ECO:0000313" key="4">
    <source>
        <dbReference type="Proteomes" id="UP000694843"/>
    </source>
</evidence>
<organism evidence="4 5">
    <name type="scientific">Hyalella azteca</name>
    <name type="common">Amphipod</name>
    <dbReference type="NCBI Taxonomy" id="294128"/>
    <lineage>
        <taxon>Eukaryota</taxon>
        <taxon>Metazoa</taxon>
        <taxon>Ecdysozoa</taxon>
        <taxon>Arthropoda</taxon>
        <taxon>Crustacea</taxon>
        <taxon>Multicrustacea</taxon>
        <taxon>Malacostraca</taxon>
        <taxon>Eumalacostraca</taxon>
        <taxon>Peracarida</taxon>
        <taxon>Amphipoda</taxon>
        <taxon>Senticaudata</taxon>
        <taxon>Talitrida</taxon>
        <taxon>Talitroidea</taxon>
        <taxon>Hyalellidae</taxon>
        <taxon>Hyalella</taxon>
    </lineage>
</organism>
<evidence type="ECO:0000256" key="2">
    <source>
        <dbReference type="SAM" id="Phobius"/>
    </source>
</evidence>
<keyword evidence="4" id="KW-1185">Reference proteome</keyword>
<accession>A0A8B7PED9</accession>
<keyword evidence="2" id="KW-0472">Membrane</keyword>
<name>A0A8B7PED9_HYAAZ</name>
<dbReference type="InterPro" id="IPR009011">
    <property type="entry name" value="Man6P_isomerase_rcpt-bd_dom_sf"/>
</dbReference>
<feature type="region of interest" description="Disordered" evidence="1">
    <location>
        <begin position="432"/>
        <end position="469"/>
    </location>
</feature>
<evidence type="ECO:0000313" key="5">
    <source>
        <dbReference type="RefSeq" id="XP_018024504.1"/>
    </source>
</evidence>
<feature type="compositionally biased region" description="Low complexity" evidence="1">
    <location>
        <begin position="453"/>
        <end position="469"/>
    </location>
</feature>
<dbReference type="PANTHER" id="PTHR15071:SF0">
    <property type="entry name" value="MANNOSE 6-PHOSPHATE RECEPTOR-LIKE PROTEIN 1"/>
    <property type="match status" value="1"/>
</dbReference>
<evidence type="ECO:0000256" key="3">
    <source>
        <dbReference type="SAM" id="SignalP"/>
    </source>
</evidence>
<feature type="signal peptide" evidence="3">
    <location>
        <begin position="1"/>
        <end position="21"/>
    </location>
</feature>
<gene>
    <name evidence="5" type="primary">LOC108680230</name>
</gene>
<proteinExistence type="predicted"/>
<dbReference type="GO" id="GO:0000139">
    <property type="term" value="C:Golgi membrane"/>
    <property type="evidence" value="ECO:0007669"/>
    <property type="project" value="UniProtKB-SubCell"/>
</dbReference>